<dbReference type="InterPro" id="IPR003107">
    <property type="entry name" value="HAT"/>
</dbReference>
<dbReference type="GO" id="GO:0003723">
    <property type="term" value="F:RNA binding"/>
    <property type="evidence" value="ECO:0007669"/>
    <property type="project" value="UniProtKB-UniRule"/>
</dbReference>
<evidence type="ECO:0000259" key="9">
    <source>
        <dbReference type="PROSITE" id="PS50102"/>
    </source>
</evidence>
<dbReference type="Pfam" id="PF00076">
    <property type="entry name" value="RRM_1"/>
    <property type="match status" value="1"/>
</dbReference>
<feature type="compositionally biased region" description="Polar residues" evidence="8">
    <location>
        <begin position="809"/>
        <end position="821"/>
    </location>
</feature>
<accession>A0A1D1ZL70</accession>
<sequence>MVGGGAGVGPGALDDNAVLAHLATDTVHCTASTPARSQSPPVPARRGRLPRPRPLDSGADVRVDSGEEESHRGSSSDSESDEEAGNAQLDALEKAVRENPSDYDAHVQYIRCLRKLCEMEKLRQARKSMSELFPLSPKMWMEWANDEITLNASHEAASKIEEIYEKGVHEYLSVPLWLDYTHFIEEHDQAVAQCAPAGVSKMRDLYERAICAVGLHVIEGNKIWDAYREFEEAILLTIDVGNNEEKAKQLQRIRALFHRQLSIPLSNLKSTFLTYKHWEIGQGNIIETNSGELDGISASVASAYQKALDMYNARAPYEDQLSSSDTSDSSRLQHFMTYIKFEESSGNPTRVQTLYERAISEFPVSNDLWLGYTSYLDKTLKVPKVLKDVYSRATRNCNWIGTLWVQYILSLERVGASEKELSEVFEQSLQCVFSSFNEYLDLFLTRIDGLRRRISFSVAKEDVLDYSLIRDTFQRAAEYLSSDPISMDDLLHLHEYWARLEINLGKDLVAARGVWESLIKKSGSVLEVWRSYIEMEVKLGNINEARSIYKRCYSKRFMGTGSEDICYHWLRFEREFGSLDDYDIALRKVMPRLQELSTYRLQQAAKTVVSPTTQKDSAVVKPISKKRKTSTTTDKQSSAKRKRDASGRQESHVDSAQKSRAVTDTGMVMSSSTVSPKSADSQMRADRPVGDSASMDDTPAFYADQCTAFVSNLSQEANENHLRGFFSEGGGVTAIRLLRDKFTGRSRGYAYVDFADDEHLRMGIGKNKQKLLGNKLSIARSNPKQSQKRGPVRGGLAGGRGPRAPLAGNMNSEGNVDNSSRMPVGHRRGGHIQLTGKNTFALPRSVQPLGWSNKESRPQEGEDNPKSNDDFRKMLMKCHQNCKVWFQERIC</sequence>
<proteinExistence type="predicted"/>
<feature type="region of interest" description="Disordered" evidence="8">
    <location>
        <begin position="604"/>
        <end position="696"/>
    </location>
</feature>
<dbReference type="SMART" id="SM00386">
    <property type="entry name" value="HAT"/>
    <property type="match status" value="10"/>
</dbReference>
<feature type="compositionally biased region" description="Basic and acidic residues" evidence="8">
    <location>
        <begin position="644"/>
        <end position="657"/>
    </location>
</feature>
<gene>
    <name evidence="10" type="primary">SART3_2</name>
    <name evidence="10" type="ORF">g.120050</name>
</gene>
<feature type="region of interest" description="Disordered" evidence="8">
    <location>
        <begin position="29"/>
        <end position="86"/>
    </location>
</feature>
<dbReference type="PANTHER" id="PTHR17204:SF25">
    <property type="entry name" value="RRM DOMAIN-CONTAINING PROTEIN"/>
    <property type="match status" value="1"/>
</dbReference>
<feature type="compositionally biased region" description="Basic and acidic residues" evidence="8">
    <location>
        <begin position="854"/>
        <end position="869"/>
    </location>
</feature>
<dbReference type="GO" id="GO:0006397">
    <property type="term" value="P:mRNA processing"/>
    <property type="evidence" value="ECO:0007669"/>
    <property type="project" value="UniProtKB-KW"/>
</dbReference>
<dbReference type="InterPro" id="IPR035979">
    <property type="entry name" value="RBD_domain_sf"/>
</dbReference>
<dbReference type="GO" id="GO:0005634">
    <property type="term" value="C:nucleus"/>
    <property type="evidence" value="ECO:0007669"/>
    <property type="project" value="UniProtKB-SubCell"/>
</dbReference>
<keyword evidence="4 7" id="KW-0694">RNA-binding</keyword>
<feature type="region of interest" description="Disordered" evidence="8">
    <location>
        <begin position="778"/>
        <end position="824"/>
    </location>
</feature>
<protein>
    <submittedName>
        <fullName evidence="10">Squamous cell carcinoma antigen recognized by T-cells 3</fullName>
    </submittedName>
</protein>
<keyword evidence="2" id="KW-0507">mRNA processing</keyword>
<dbReference type="SUPFAM" id="SSF48452">
    <property type="entry name" value="TPR-like"/>
    <property type="match status" value="1"/>
</dbReference>
<dbReference type="Gene3D" id="3.30.70.330">
    <property type="match status" value="1"/>
</dbReference>
<dbReference type="InterPro" id="IPR012677">
    <property type="entry name" value="Nucleotide-bd_a/b_plait_sf"/>
</dbReference>
<dbReference type="AlphaFoldDB" id="A0A1D1ZL70"/>
<dbReference type="Pfam" id="PF05391">
    <property type="entry name" value="Lsm_interact"/>
    <property type="match status" value="1"/>
</dbReference>
<feature type="compositionally biased region" description="Polar residues" evidence="8">
    <location>
        <begin position="604"/>
        <end position="616"/>
    </location>
</feature>
<feature type="region of interest" description="Disordered" evidence="8">
    <location>
        <begin position="843"/>
        <end position="869"/>
    </location>
</feature>
<reference evidence="10" key="1">
    <citation type="submission" date="2015-07" db="EMBL/GenBank/DDBJ databases">
        <title>Transcriptome Assembly of Anthurium amnicola.</title>
        <authorList>
            <person name="Suzuki J."/>
        </authorList>
    </citation>
    <scope>NUCLEOTIDE SEQUENCE</scope>
</reference>
<evidence type="ECO:0000256" key="3">
    <source>
        <dbReference type="ARBA" id="ARBA00022737"/>
    </source>
</evidence>
<dbReference type="InterPro" id="IPR008669">
    <property type="entry name" value="LSM_interact"/>
</dbReference>
<comment type="subcellular location">
    <subcellularLocation>
        <location evidence="1">Nucleus</location>
    </subcellularLocation>
</comment>
<evidence type="ECO:0000256" key="1">
    <source>
        <dbReference type="ARBA" id="ARBA00004123"/>
    </source>
</evidence>
<dbReference type="Pfam" id="PF05843">
    <property type="entry name" value="Suf"/>
    <property type="match status" value="1"/>
</dbReference>
<evidence type="ECO:0000313" key="10">
    <source>
        <dbReference type="EMBL" id="JAT67716.1"/>
    </source>
</evidence>
<dbReference type="InterPro" id="IPR011990">
    <property type="entry name" value="TPR-like_helical_dom_sf"/>
</dbReference>
<evidence type="ECO:0000256" key="5">
    <source>
        <dbReference type="ARBA" id="ARBA00023187"/>
    </source>
</evidence>
<evidence type="ECO:0000256" key="6">
    <source>
        <dbReference type="ARBA" id="ARBA00023242"/>
    </source>
</evidence>
<evidence type="ECO:0000256" key="2">
    <source>
        <dbReference type="ARBA" id="ARBA00022664"/>
    </source>
</evidence>
<dbReference type="GO" id="GO:0008380">
    <property type="term" value="P:RNA splicing"/>
    <property type="evidence" value="ECO:0007669"/>
    <property type="project" value="UniProtKB-KW"/>
</dbReference>
<dbReference type="InterPro" id="IPR000504">
    <property type="entry name" value="RRM_dom"/>
</dbReference>
<evidence type="ECO:0000256" key="4">
    <source>
        <dbReference type="ARBA" id="ARBA00022884"/>
    </source>
</evidence>
<feature type="compositionally biased region" description="Polar residues" evidence="8">
    <location>
        <begin position="658"/>
        <end position="681"/>
    </location>
</feature>
<evidence type="ECO:0000256" key="8">
    <source>
        <dbReference type="SAM" id="MobiDB-lite"/>
    </source>
</evidence>
<feature type="compositionally biased region" description="Gly residues" evidence="8">
    <location>
        <begin position="792"/>
        <end position="801"/>
    </location>
</feature>
<name>A0A1D1ZL70_9ARAE</name>
<dbReference type="EMBL" id="GDJX01000220">
    <property type="protein sequence ID" value="JAT67716.1"/>
    <property type="molecule type" value="Transcribed_RNA"/>
</dbReference>
<feature type="compositionally biased region" description="Basic and acidic residues" evidence="8">
    <location>
        <begin position="59"/>
        <end position="74"/>
    </location>
</feature>
<feature type="compositionally biased region" description="Polar residues" evidence="8">
    <location>
        <begin position="29"/>
        <end position="39"/>
    </location>
</feature>
<dbReference type="SUPFAM" id="SSF54928">
    <property type="entry name" value="RNA-binding domain, RBD"/>
    <property type="match status" value="1"/>
</dbReference>
<feature type="domain" description="RRM" evidence="9">
    <location>
        <begin position="706"/>
        <end position="783"/>
    </location>
</feature>
<keyword evidence="3" id="KW-0677">Repeat</keyword>
<dbReference type="SMART" id="SM00360">
    <property type="entry name" value="RRM"/>
    <property type="match status" value="1"/>
</dbReference>
<dbReference type="InterPro" id="IPR008847">
    <property type="entry name" value="Suf"/>
</dbReference>
<evidence type="ECO:0000256" key="7">
    <source>
        <dbReference type="PROSITE-ProRule" id="PRU00176"/>
    </source>
</evidence>
<dbReference type="PROSITE" id="PS50102">
    <property type="entry name" value="RRM"/>
    <property type="match status" value="1"/>
</dbReference>
<keyword evidence="6" id="KW-0539">Nucleus</keyword>
<dbReference type="PANTHER" id="PTHR17204">
    <property type="entry name" value="PRE-MRNA PROCESSING PROTEIN PRP39-RELATED"/>
    <property type="match status" value="1"/>
</dbReference>
<dbReference type="Gene3D" id="1.25.40.10">
    <property type="entry name" value="Tetratricopeptide repeat domain"/>
    <property type="match status" value="2"/>
</dbReference>
<keyword evidence="5" id="KW-0508">mRNA splicing</keyword>
<organism evidence="10">
    <name type="scientific">Anthurium amnicola</name>
    <dbReference type="NCBI Taxonomy" id="1678845"/>
    <lineage>
        <taxon>Eukaryota</taxon>
        <taxon>Viridiplantae</taxon>
        <taxon>Streptophyta</taxon>
        <taxon>Embryophyta</taxon>
        <taxon>Tracheophyta</taxon>
        <taxon>Spermatophyta</taxon>
        <taxon>Magnoliopsida</taxon>
        <taxon>Liliopsida</taxon>
        <taxon>Araceae</taxon>
        <taxon>Pothoideae</taxon>
        <taxon>Potheae</taxon>
        <taxon>Anthurium</taxon>
    </lineage>
</organism>